<dbReference type="GO" id="GO:0016787">
    <property type="term" value="F:hydrolase activity"/>
    <property type="evidence" value="ECO:0007669"/>
    <property type="project" value="InterPro"/>
</dbReference>
<reference evidence="3 4" key="1">
    <citation type="submission" date="2017-05" db="EMBL/GenBank/DDBJ databases">
        <authorList>
            <person name="Varghese N."/>
            <person name="Submissions S."/>
        </authorList>
    </citation>
    <scope>NUCLEOTIDE SEQUENCE [LARGE SCALE GENOMIC DNA]</scope>
    <source>
        <strain evidence="3 4">DSM 21194</strain>
    </source>
</reference>
<accession>A0A521CSG1</accession>
<dbReference type="InterPro" id="IPR010496">
    <property type="entry name" value="AL/BT2_dom"/>
</dbReference>
<feature type="compositionally biased region" description="Basic and acidic residues" evidence="1">
    <location>
        <begin position="159"/>
        <end position="172"/>
    </location>
</feature>
<proteinExistence type="predicted"/>
<dbReference type="Gene3D" id="2.60.120.380">
    <property type="match status" value="1"/>
</dbReference>
<dbReference type="SUPFAM" id="SSF56988">
    <property type="entry name" value="Anthrax protective antigen"/>
    <property type="match status" value="1"/>
</dbReference>
<feature type="domain" description="PA14" evidence="2">
    <location>
        <begin position="270"/>
        <end position="403"/>
    </location>
</feature>
<organism evidence="3 4">
    <name type="scientific">Fodinibius sediminis</name>
    <dbReference type="NCBI Taxonomy" id="1214077"/>
    <lineage>
        <taxon>Bacteria</taxon>
        <taxon>Pseudomonadati</taxon>
        <taxon>Balneolota</taxon>
        <taxon>Balneolia</taxon>
        <taxon>Balneolales</taxon>
        <taxon>Balneolaceae</taxon>
        <taxon>Fodinibius</taxon>
    </lineage>
</organism>
<dbReference type="Gene3D" id="2.60.120.560">
    <property type="entry name" value="Exo-inulinase, domain 1"/>
    <property type="match status" value="1"/>
</dbReference>
<evidence type="ECO:0000313" key="3">
    <source>
        <dbReference type="EMBL" id="SMO62328.1"/>
    </source>
</evidence>
<dbReference type="AlphaFoldDB" id="A0A521CSG1"/>
<evidence type="ECO:0000256" key="1">
    <source>
        <dbReference type="SAM" id="MobiDB-lite"/>
    </source>
</evidence>
<protein>
    <recommendedName>
        <fullName evidence="2">PA14 domain-containing protein</fullName>
    </recommendedName>
</protein>
<keyword evidence="4" id="KW-1185">Reference proteome</keyword>
<sequence length="629" mass="69590">MVPRSAADERIIRQKETILSRFSNAVMERIPIHFLVVALFLALPLQAQDTHPVALEGLAAFENPGESWAISGGVTASLETDNQLDISPGTGVLVNIPQGHQGRDLLTNFEHGDIDLELDYMMARGSNSGIYLQGRYEVQLLDSWNVKQPTAGDNGGIYERWDENRPEGERGYQGHPPRQNASRAPGLWQHLEISFRAPRFDSQGRKIANAKIIRATLNGVTIHEDVELSGPTRGALGDGEVSRGPLRLQGDHGAVAFRNISIRQYDRPAPSVNGLSYKVFEGLFTEVPDFDTLKVVKSGASESLTTDVGTLPNQFLIHYAGTLDIKEAGDYRFTLNASGGAGVLRINGQPTVSIENNQGTISLPKGAAAVELMYARQASWGSPGFVLSVSGEGLRRHVLSEDLLGETNGPNPIYVKAGEKPILRSFMDLPKGDRITHAASVSSLDNVHYTYDLNRGNMVQIWRGEFLDATPMWHSRGNGTSRPNGSVEYLVEHPALLVNELKDRQAKWQNDTSGVDFKSRGYLLDDKDNPTFRYEIYGTSVQDKIRVVSEGRGIQRTLTFSNSPDNLYVRLAIGRSIAEDNENRYLVDDQSYYLDIEGEESPQPFIRSVGEQEELLVPVRPKLTYTILF</sequence>
<dbReference type="InterPro" id="IPR037524">
    <property type="entry name" value="PA14/GLEYA"/>
</dbReference>
<evidence type="ECO:0000259" key="2">
    <source>
        <dbReference type="PROSITE" id="PS51820"/>
    </source>
</evidence>
<dbReference type="Proteomes" id="UP000317593">
    <property type="component" value="Unassembled WGS sequence"/>
</dbReference>
<evidence type="ECO:0000313" key="4">
    <source>
        <dbReference type="Proteomes" id="UP000317593"/>
    </source>
</evidence>
<feature type="region of interest" description="Disordered" evidence="1">
    <location>
        <begin position="155"/>
        <end position="182"/>
    </location>
</feature>
<gene>
    <name evidence="3" type="ORF">SAMN06265218_10762</name>
</gene>
<dbReference type="EMBL" id="FXTH01000007">
    <property type="protein sequence ID" value="SMO62328.1"/>
    <property type="molecule type" value="Genomic_DNA"/>
</dbReference>
<dbReference type="PROSITE" id="PS51820">
    <property type="entry name" value="PA14"/>
    <property type="match status" value="1"/>
</dbReference>
<dbReference type="Pfam" id="PF06439">
    <property type="entry name" value="3keto-disac_hyd"/>
    <property type="match status" value="1"/>
</dbReference>
<name>A0A521CSG1_9BACT</name>